<organism evidence="1 2">
    <name type="scientific">Rhizobium fredii</name>
    <name type="common">Sinorhizobium fredii</name>
    <dbReference type="NCBI Taxonomy" id="380"/>
    <lineage>
        <taxon>Bacteria</taxon>
        <taxon>Pseudomonadati</taxon>
        <taxon>Pseudomonadota</taxon>
        <taxon>Alphaproteobacteria</taxon>
        <taxon>Hyphomicrobiales</taxon>
        <taxon>Rhizobiaceae</taxon>
        <taxon>Sinorhizobium/Ensifer group</taxon>
        <taxon>Sinorhizobium</taxon>
    </lineage>
</organism>
<name>A0A2L0H7G3_RHIFR</name>
<reference evidence="1 2" key="1">
    <citation type="submission" date="2017-10" db="EMBL/GenBank/DDBJ databases">
        <title>Analysis of the genome sequences of Rhizobium populations associated to common bean (phaseolus vulgaris).</title>
        <authorList>
            <person name="Bustos P."/>
            <person name="Santamaria R.I."/>
            <person name="Miranda-Sanchez F."/>
            <person name="Perez-Carrascal O."/>
            <person name="Juarez S."/>
            <person name="Lozano L."/>
            <person name="Martinez-Flores I."/>
            <person name="Vinuesa P."/>
            <person name="Martinez-Romero E."/>
            <person name="Cevallos M.A."/>
            <person name="Romero D."/>
            <person name="Davila G."/>
            <person name="Gonzalez V."/>
        </authorList>
    </citation>
    <scope>NUCLEOTIDE SEQUENCE [LARGE SCALE GENOMIC DNA]</scope>
    <source>
        <strain evidence="1 2">NXT3</strain>
    </source>
</reference>
<sequence>MSLWELLERRPAIACDDFATRPRRFNTTWASSMAGWSRSIFQAGRAIAKILDRCEMYLTPADDPAKAFREFGNLGAAMSLQDVLAISLFQLLERAWFRQCGFPLLQPSRGGQPTFERLRLDCGAISHYSDLRSI</sequence>
<evidence type="ECO:0000313" key="1">
    <source>
        <dbReference type="EMBL" id="AUX76679.1"/>
    </source>
</evidence>
<dbReference type="AlphaFoldDB" id="A0A2L0H7G3"/>
<proteinExistence type="predicted"/>
<evidence type="ECO:0000313" key="2">
    <source>
        <dbReference type="Proteomes" id="UP000239340"/>
    </source>
</evidence>
<dbReference type="RefSeq" id="WP_158665337.1">
    <property type="nucleotide sequence ID" value="NZ_CP024307.1"/>
</dbReference>
<dbReference type="Proteomes" id="UP000239340">
    <property type="component" value="Chromosome"/>
</dbReference>
<protein>
    <submittedName>
        <fullName evidence="1">Uncharacterized protein</fullName>
    </submittedName>
</protein>
<gene>
    <name evidence="1" type="ORF">NXT3_CH02114</name>
</gene>
<accession>A0A2L0H7G3</accession>
<dbReference type="EMBL" id="CP024307">
    <property type="protein sequence ID" value="AUX76679.1"/>
    <property type="molecule type" value="Genomic_DNA"/>
</dbReference>